<comment type="caution">
    <text evidence="2">The sequence shown here is derived from an EMBL/GenBank/DDBJ whole genome shotgun (WGS) entry which is preliminary data.</text>
</comment>
<evidence type="ECO:0000313" key="3">
    <source>
        <dbReference type="Proteomes" id="UP000674318"/>
    </source>
</evidence>
<proteinExistence type="predicted"/>
<feature type="compositionally biased region" description="Low complexity" evidence="1">
    <location>
        <begin position="390"/>
        <end position="411"/>
    </location>
</feature>
<reference evidence="2 3" key="1">
    <citation type="submission" date="2021-02" db="EMBL/GenBank/DDBJ databases">
        <title>Porcisia hertigi Genome sequencing and assembly.</title>
        <authorList>
            <person name="Almutairi H."/>
            <person name="Gatherer D."/>
        </authorList>
    </citation>
    <scope>NUCLEOTIDE SEQUENCE [LARGE SCALE GENOMIC DNA]</scope>
    <source>
        <strain evidence="2 3">C119</strain>
    </source>
</reference>
<sequence>MAKVVSTYNAAEELASLSSTSVLAIDMLEEPSLDHVSGGNTAPLMATMPPSSSSTRLLSSRVAATGSEAPLLVATRSGQGRAITKHPPKHHHTTNEGQSLASDTGGAQEGSDTTGGNGLHSCTSTAAALTATRDDTLPRLAPNTDGAPPRQLHAPPDECPEPLAPSQEQQPQPKHLRVLFPHPSTPRRSPRQISNALVGDRVNFALKRSGATGATLAAASHAGGDPTPGLFYTSHWVQATLNGTAARSQANTGAACTSSRSSQPARLLRGKESAVAQAAAQLHEQRVAAVVQSQKEMRDFAVIMQHIEASGGANAVRQLQQRRRQHVRDAATAAAGASDTRKVVDNGGNGQRQTRRHHRHRRRHHREADGYVESRSLLQKSGGPRRTNSPHDSSSRSTSRPSGQLSLRGSARVGGGGGGRASMSSDGEEADETSSIEAFSKMSGLDDDDDAVAALSPHLRVGGEAGSMQLNRIRGHHPDASGLAAVAAPQTFTTASAGVVATENMSRLPLYRVREKTARGWVELHRRRVDLLHAGPPMLQRQVQESRQRLLRAYRGIASEERGADPHARTKLRGSIVAAAVSKDESDGVAGHSPGTPVHLKNSVDRDLTALTISWGGIPDGVQTDEVNTGSGGDDDGDSGGNYQTPLRTTDLAINKRRAGQSPEVDDKGGRSLGERVSASSSSVGGSGGSRCKDTDPSCVEADTPGVSIGPPQRRGSLLVPLLSLNSGTLIDVDAHELAPSTLHAADGDTVSLGQAKDHSMPFLIHNEEQYLRSELQRLLAEANECTLYGLHRSKKGCLSRQRGGRAAAAAAAAAAASTCLHSVGGEGESVPRSLPMATPPDCCLPGDKATPSARQLLAPLIPGQRGPVCVSSAKTTGGGSAVVARRSAADSGSPPLPPPAQGSPQWPRTQDGVRLGSDLANSISTLSAITPMSAAAAAAAGGALRSRSGMTQSVSPRASALGAPASGASVTGAALLQRPPRNRCNNSLLGSKRAPRRKPLPAEVGVGERAAALFEHEMLITRQWEVEADQAHSRDIECTCAMLQRLRPLREQLMDRSMGLGTERTRTGRCDAAATPGQLLPTHDSMPAGSSEVQPDTSSAVDTLSPNRLSNASARSSAVASMLPVQPLMLLDKEAESTITRSHVPQAVLSFHRQVIYDEAVRLDAAVRLEARIAYIKVLTRLAHKSVSSVSWPAVSALLDEACDRLQREVHQAMGASAPIGADAARGLTVQRATVARGSAGLCSTPPTTSSPFPSPVGLHTATQPPPPLPKSAQQPHGGVLQQLMATHLSVLELSQLAVQEVLQRLAALYRVPLSLLYGWIAEQQQQYSSRSYNYQERLHAIDRTIPGGMSAAKTAVQITLHCCRRPPLESVQKPGTVANREASGRASGTQQPQQQQQQWSGEEHNLYYIRVRSAVRSVVSSAVPLGSTGESPPSGSISLAPKGGDPAALGDGAKTSTMHSSPDRAKLSGTSPAKVLDFLLETLTVPLTSPGLSGAGRSHDEHRPSATKGALGYRSDVHSDKDTATEMSDSVLAVELMQVGVDTPLAVGKLRLSSFGFNPQRHNHGGINSGELRAHNVRITLRRRGYRSGELTVTLEI</sequence>
<feature type="region of interest" description="Disordered" evidence="1">
    <location>
        <begin position="583"/>
        <end position="602"/>
    </location>
</feature>
<feature type="region of interest" description="Disordered" evidence="1">
    <location>
        <begin position="881"/>
        <end position="915"/>
    </location>
</feature>
<dbReference type="KEGG" id="phet:94293166"/>
<feature type="region of interest" description="Disordered" evidence="1">
    <location>
        <begin position="320"/>
        <end position="435"/>
    </location>
</feature>
<dbReference type="Proteomes" id="UP000674318">
    <property type="component" value="Chromosome 6"/>
</dbReference>
<gene>
    <name evidence="2" type="ORF">JKF63_07148</name>
</gene>
<feature type="region of interest" description="Disordered" evidence="1">
    <location>
        <begin position="1425"/>
        <end position="1471"/>
    </location>
</feature>
<name>A0A836LKL7_9TRYP</name>
<protein>
    <submittedName>
        <fullName evidence="2">Uncharacterized protein</fullName>
    </submittedName>
</protein>
<feature type="region of interest" description="Disordered" evidence="1">
    <location>
        <begin position="1491"/>
        <end position="1518"/>
    </location>
</feature>
<feature type="region of interest" description="Disordered" evidence="1">
    <location>
        <begin position="1077"/>
        <end position="1108"/>
    </location>
</feature>
<feature type="compositionally biased region" description="Polar residues" evidence="1">
    <location>
        <begin position="1092"/>
        <end position="1108"/>
    </location>
</feature>
<feature type="region of interest" description="Disordered" evidence="1">
    <location>
        <begin position="1369"/>
        <end position="1402"/>
    </location>
</feature>
<feature type="compositionally biased region" description="Basic residues" evidence="1">
    <location>
        <begin position="83"/>
        <end position="92"/>
    </location>
</feature>
<accession>A0A836LKL7</accession>
<feature type="region of interest" description="Disordered" evidence="1">
    <location>
        <begin position="1240"/>
        <end position="1277"/>
    </location>
</feature>
<feature type="region of interest" description="Disordered" evidence="1">
    <location>
        <begin position="973"/>
        <end position="1000"/>
    </location>
</feature>
<feature type="compositionally biased region" description="Basic and acidic residues" evidence="1">
    <location>
        <begin position="665"/>
        <end position="674"/>
    </location>
</feature>
<dbReference type="OrthoDB" id="267541at2759"/>
<dbReference type="GeneID" id="94293166"/>
<dbReference type="EMBL" id="JAFJZO010000006">
    <property type="protein sequence ID" value="KAG5511206.1"/>
    <property type="molecule type" value="Genomic_DNA"/>
</dbReference>
<feature type="compositionally biased region" description="Polar residues" evidence="1">
    <location>
        <begin position="1430"/>
        <end position="1439"/>
    </location>
</feature>
<organism evidence="2 3">
    <name type="scientific">Porcisia hertigi</name>
    <dbReference type="NCBI Taxonomy" id="2761500"/>
    <lineage>
        <taxon>Eukaryota</taxon>
        <taxon>Discoba</taxon>
        <taxon>Euglenozoa</taxon>
        <taxon>Kinetoplastea</taxon>
        <taxon>Metakinetoplastina</taxon>
        <taxon>Trypanosomatida</taxon>
        <taxon>Trypanosomatidae</taxon>
        <taxon>Leishmaniinae</taxon>
        <taxon>Porcisia</taxon>
    </lineage>
</organism>
<feature type="compositionally biased region" description="Low complexity" evidence="1">
    <location>
        <begin position="882"/>
        <end position="894"/>
    </location>
</feature>
<feature type="region of interest" description="Disordered" evidence="1">
    <location>
        <begin position="76"/>
        <end position="196"/>
    </location>
</feature>
<evidence type="ECO:0000313" key="2">
    <source>
        <dbReference type="EMBL" id="KAG5511206.1"/>
    </source>
</evidence>
<dbReference type="RefSeq" id="XP_067759527.1">
    <property type="nucleotide sequence ID" value="XM_067903089.1"/>
</dbReference>
<evidence type="ECO:0000256" key="1">
    <source>
        <dbReference type="SAM" id="MobiDB-lite"/>
    </source>
</evidence>
<feature type="compositionally biased region" description="Basic residues" evidence="1">
    <location>
        <begin position="353"/>
        <end position="365"/>
    </location>
</feature>
<keyword evidence="3" id="KW-1185">Reference proteome</keyword>
<feature type="region of interest" description="Disordered" evidence="1">
    <location>
        <begin position="615"/>
        <end position="712"/>
    </location>
</feature>